<dbReference type="Gene3D" id="3.20.20.80">
    <property type="entry name" value="Glycosidases"/>
    <property type="match status" value="1"/>
</dbReference>
<dbReference type="EMBL" id="QMFY01000002">
    <property type="protein sequence ID" value="RAW02319.1"/>
    <property type="molecule type" value="Genomic_DNA"/>
</dbReference>
<evidence type="ECO:0000256" key="3">
    <source>
        <dbReference type="ARBA" id="ARBA00023295"/>
    </source>
</evidence>
<dbReference type="Proteomes" id="UP000251889">
    <property type="component" value="Unassembled WGS sequence"/>
</dbReference>
<dbReference type="GO" id="GO:0031218">
    <property type="term" value="F:arabinogalactan endo-1,4-beta-galactosidase activity"/>
    <property type="evidence" value="ECO:0007669"/>
    <property type="project" value="UniProtKB-EC"/>
</dbReference>
<evidence type="ECO:0000256" key="2">
    <source>
        <dbReference type="ARBA" id="ARBA00022801"/>
    </source>
</evidence>
<dbReference type="EC" id="3.2.1.89" evidence="4"/>
<dbReference type="AlphaFoldDB" id="A0A364Y618"/>
<evidence type="ECO:0000313" key="6">
    <source>
        <dbReference type="Proteomes" id="UP000251889"/>
    </source>
</evidence>
<dbReference type="PANTHER" id="PTHR34983:SF2">
    <property type="entry name" value="ENDO-BETA-1,4-GALACTANASE"/>
    <property type="match status" value="1"/>
</dbReference>
<organism evidence="5 6">
    <name type="scientific">Pseudochryseolinea flava</name>
    <dbReference type="NCBI Taxonomy" id="2059302"/>
    <lineage>
        <taxon>Bacteria</taxon>
        <taxon>Pseudomonadati</taxon>
        <taxon>Bacteroidota</taxon>
        <taxon>Cytophagia</taxon>
        <taxon>Cytophagales</taxon>
        <taxon>Fulvivirgaceae</taxon>
        <taxon>Pseudochryseolinea</taxon>
    </lineage>
</organism>
<dbReference type="PANTHER" id="PTHR34983">
    <property type="entry name" value="ARABINOGALACTAN ENDO-BETA-1,4-GALACTANASE A"/>
    <property type="match status" value="1"/>
</dbReference>
<keyword evidence="3 4" id="KW-0326">Glycosidase</keyword>
<name>A0A364Y618_9BACT</name>
<dbReference type="OrthoDB" id="9768786at2"/>
<dbReference type="InterPro" id="IPR017853">
    <property type="entry name" value="GH"/>
</dbReference>
<keyword evidence="6" id="KW-1185">Reference proteome</keyword>
<dbReference type="GO" id="GO:0015926">
    <property type="term" value="F:glucosidase activity"/>
    <property type="evidence" value="ECO:0007669"/>
    <property type="project" value="InterPro"/>
</dbReference>
<protein>
    <recommendedName>
        <fullName evidence="4">Arabinogalactan endo-beta-1,4-galactanase</fullName>
        <ecNumber evidence="4">3.2.1.89</ecNumber>
    </recommendedName>
</protein>
<dbReference type="Pfam" id="PF07745">
    <property type="entry name" value="Glyco_hydro_53"/>
    <property type="match status" value="1"/>
</dbReference>
<dbReference type="SUPFAM" id="SSF51445">
    <property type="entry name" value="(Trans)glycosidases"/>
    <property type="match status" value="1"/>
</dbReference>
<keyword evidence="2 4" id="KW-0378">Hydrolase</keyword>
<accession>A0A364Y618</accession>
<comment type="catalytic activity">
    <reaction evidence="4">
        <text>The enzyme specifically hydrolyzes (1-&gt;4)-beta-D-galactosidic linkages in type I arabinogalactans.</text>
        <dbReference type="EC" id="3.2.1.89"/>
    </reaction>
</comment>
<reference evidence="5 6" key="1">
    <citation type="submission" date="2018-06" db="EMBL/GenBank/DDBJ databases">
        <title>Chryseolinea flavus sp. nov., a member of the phylum Bacteroidetes isolated from soil.</title>
        <authorList>
            <person name="Li Y."/>
            <person name="Wang J."/>
        </authorList>
    </citation>
    <scope>NUCLEOTIDE SEQUENCE [LARGE SCALE GENOMIC DNA]</scope>
    <source>
        <strain evidence="5 6">SDU1-6</strain>
    </source>
</reference>
<proteinExistence type="inferred from homology"/>
<sequence length="420" mass="47765">MYEFCYFMYVFFTQQQPFEMKLHAAFMMTMIRQITFCSVLLLFCCSSDPDQEEVKPPVTTTDDFLYGADLSYVNQVLDKDGVFKVGGTTKDPYKIFAEKGTKLTRFRLWHNPSWTKEVYGDDGTQLYNDYQDVEKSITRARAEGMKILLDFHYSDTWADPSKQFIPEAWTEITSIEVLKDSVYNYTFKTLKMLNAKGLMPEFVQLGNESNCGMLYSEAPEGFPNGNGCDGQWSNLGQIINAGIKAVRDVAATSTVKTKIILHVADPKNVDWWFTNITSSASVTNFDIIGFSYYPLWHTTVTFNKISDNVAAFKSKFNKDVIILETAYPWTVNGNDGYNNLLGGTPLSGYPFSEQGQYDFMVALTKEVKDGKGIGVIYWEPAWISSKMKDLWGTGSAWENAAFFNYNGNAMKAFDYATYKY</sequence>
<gene>
    <name evidence="5" type="ORF">DQQ10_07235</name>
</gene>
<evidence type="ECO:0000256" key="4">
    <source>
        <dbReference type="RuleBase" id="RU361192"/>
    </source>
</evidence>
<dbReference type="InterPro" id="IPR011683">
    <property type="entry name" value="Glyco_hydro_53"/>
</dbReference>
<comment type="similarity">
    <text evidence="1 4">Belongs to the glycosyl hydrolase 53 family.</text>
</comment>
<dbReference type="GO" id="GO:0045490">
    <property type="term" value="P:pectin catabolic process"/>
    <property type="evidence" value="ECO:0007669"/>
    <property type="project" value="TreeGrafter"/>
</dbReference>
<evidence type="ECO:0000313" key="5">
    <source>
        <dbReference type="EMBL" id="RAW02319.1"/>
    </source>
</evidence>
<evidence type="ECO:0000256" key="1">
    <source>
        <dbReference type="ARBA" id="ARBA00010687"/>
    </source>
</evidence>
<comment type="caution">
    <text evidence="5">The sequence shown here is derived from an EMBL/GenBank/DDBJ whole genome shotgun (WGS) entry which is preliminary data.</text>
</comment>